<evidence type="ECO:0000313" key="1">
    <source>
        <dbReference type="EMBL" id="AHA73852.1"/>
    </source>
</evidence>
<reference evidence="2 3" key="1">
    <citation type="submission" date="2013-05" db="EMBL/GenBank/DDBJ databases">
        <title>Complete genome sequence of Bacillus thuringiensis YBT-1518, a typical strain with high toxicity to nematode.</title>
        <authorList>
            <person name="Wang P."/>
            <person name="Zhang C."/>
            <person name="Guo M."/>
            <person name="Guo S."/>
            <person name="Zhu Y."/>
            <person name="Zheng J."/>
            <person name="Zhu L."/>
            <person name="Ruan L."/>
            <person name="Peng D."/>
            <person name="Sun M."/>
        </authorList>
    </citation>
    <scope>NUCLEOTIDE SEQUENCE [LARGE SCALE GENOMIC DNA]</scope>
    <source>
        <strain evidence="2 3">YBT-1518</strain>
        <plasmid evidence="2 3">pBMB0229</plasmid>
    </source>
</reference>
<evidence type="ECO:0000313" key="2">
    <source>
        <dbReference type="EMBL" id="AHA75281.1"/>
    </source>
</evidence>
<dbReference type="EMBL" id="CP005935">
    <property type="protein sequence ID" value="AHA73852.1"/>
    <property type="molecule type" value="Genomic_DNA"/>
</dbReference>
<protein>
    <recommendedName>
        <fullName evidence="4">Phage protein</fullName>
    </recommendedName>
</protein>
<name>A0A9W3KIC9_BACTU</name>
<dbReference type="Proteomes" id="UP000018566">
    <property type="component" value="Plasmid pBMB0229"/>
</dbReference>
<organism evidence="2 3">
    <name type="scientific">Bacillus thuringiensis YBT-1518</name>
    <dbReference type="NCBI Taxonomy" id="529122"/>
    <lineage>
        <taxon>Bacteria</taxon>
        <taxon>Bacillati</taxon>
        <taxon>Bacillota</taxon>
        <taxon>Bacilli</taxon>
        <taxon>Bacillales</taxon>
        <taxon>Bacillaceae</taxon>
        <taxon>Bacillus</taxon>
        <taxon>Bacillus cereus group</taxon>
    </lineage>
</organism>
<evidence type="ECO:0000313" key="3">
    <source>
        <dbReference type="Proteomes" id="UP000018566"/>
    </source>
</evidence>
<proteinExistence type="predicted"/>
<dbReference type="Proteomes" id="UP000018566">
    <property type="component" value="Chromosome"/>
</dbReference>
<evidence type="ECO:0008006" key="4">
    <source>
        <dbReference type="Google" id="ProtNLM"/>
    </source>
</evidence>
<dbReference type="KEGG" id="bthu:YBT1518_23650"/>
<sequence length="118" mass="13292">MTNEIILTDGEVVKINPNLTAWTLFNLEKEGIIGKSFLSTLLDTRGDAGNVNLLDTFCVVYAAYRQATVSDYMDFESFMKKYEVDMTEAFKIFGSVLKKQKDKNNMAKGFQQKAGKKA</sequence>
<dbReference type="RefSeq" id="WP_000180528.1">
    <property type="nucleotide sequence ID" value="NC_022873.1"/>
</dbReference>
<keyword evidence="2" id="KW-0614">Plasmid</keyword>
<geneLocation type="plasmid" evidence="2 3">
    <name>pBMB0229</name>
</geneLocation>
<dbReference type="EMBL" id="CP005936">
    <property type="protein sequence ID" value="AHA75281.1"/>
    <property type="molecule type" value="Genomic_DNA"/>
</dbReference>
<accession>A0A9W3KIC9</accession>
<dbReference type="AlphaFoldDB" id="A0A9W3KIC9"/>
<dbReference type="KEGG" id="bthu:YBT1518_34721"/>
<gene>
    <name evidence="1" type="ORF">YBT1518_23650</name>
    <name evidence="2" type="ORF">YBT1518_34721</name>
</gene>